<name>A0A932EP95_9BACT</name>
<evidence type="ECO:0000313" key="3">
    <source>
        <dbReference type="Proteomes" id="UP000779809"/>
    </source>
</evidence>
<dbReference type="AlphaFoldDB" id="A0A932EP95"/>
<organism evidence="2 3">
    <name type="scientific">Candidatus Korobacter versatilis</name>
    <dbReference type="NCBI Taxonomy" id="658062"/>
    <lineage>
        <taxon>Bacteria</taxon>
        <taxon>Pseudomonadati</taxon>
        <taxon>Acidobacteriota</taxon>
        <taxon>Terriglobia</taxon>
        <taxon>Terriglobales</taxon>
        <taxon>Candidatus Korobacteraceae</taxon>
        <taxon>Candidatus Korobacter</taxon>
    </lineage>
</organism>
<reference evidence="2" key="1">
    <citation type="submission" date="2020-07" db="EMBL/GenBank/DDBJ databases">
        <title>Huge and variable diversity of episymbiotic CPR bacteria and DPANN archaea in groundwater ecosystems.</title>
        <authorList>
            <person name="He C.Y."/>
            <person name="Keren R."/>
            <person name="Whittaker M."/>
            <person name="Farag I.F."/>
            <person name="Doudna J."/>
            <person name="Cate J.H.D."/>
            <person name="Banfield J.F."/>
        </authorList>
    </citation>
    <scope>NUCLEOTIDE SEQUENCE</scope>
    <source>
        <strain evidence="2">NC_groundwater_580_Pr5_B-0.1um_64_19</strain>
    </source>
</reference>
<feature type="transmembrane region" description="Helical" evidence="1">
    <location>
        <begin position="61"/>
        <end position="79"/>
    </location>
</feature>
<accession>A0A932EP95</accession>
<sequence length="97" mass="10746">MQHRLAFRREVVPSTEDGKPIYVFAIGYIIAIRPGLPSPQPVFAAIFLAVLFLAIPEVRNFAMFSVPAGIVCGCILYALRKWRQRNFPTASATPLGL</sequence>
<keyword evidence="1" id="KW-0812">Transmembrane</keyword>
<evidence type="ECO:0000256" key="1">
    <source>
        <dbReference type="SAM" id="Phobius"/>
    </source>
</evidence>
<protein>
    <submittedName>
        <fullName evidence="2">Uncharacterized protein</fullName>
    </submittedName>
</protein>
<feature type="transmembrane region" description="Helical" evidence="1">
    <location>
        <begin position="38"/>
        <end position="55"/>
    </location>
</feature>
<keyword evidence="1" id="KW-1133">Transmembrane helix</keyword>
<keyword evidence="1" id="KW-0472">Membrane</keyword>
<comment type="caution">
    <text evidence="2">The sequence shown here is derived from an EMBL/GenBank/DDBJ whole genome shotgun (WGS) entry which is preliminary data.</text>
</comment>
<dbReference type="EMBL" id="JACPNR010000006">
    <property type="protein sequence ID" value="MBI2678162.1"/>
    <property type="molecule type" value="Genomic_DNA"/>
</dbReference>
<gene>
    <name evidence="2" type="ORF">HYX28_05230</name>
</gene>
<dbReference type="Proteomes" id="UP000779809">
    <property type="component" value="Unassembled WGS sequence"/>
</dbReference>
<evidence type="ECO:0000313" key="2">
    <source>
        <dbReference type="EMBL" id="MBI2678162.1"/>
    </source>
</evidence>
<proteinExistence type="predicted"/>